<evidence type="ECO:0000256" key="4">
    <source>
        <dbReference type="ARBA" id="ARBA00022980"/>
    </source>
</evidence>
<dbReference type="RefSeq" id="WP_120712445.1">
    <property type="nucleotide sequence ID" value="NZ_RBCJ01000003.1"/>
</dbReference>
<proteinExistence type="inferred from homology"/>
<organism evidence="11 12">
    <name type="scientific">Ulvibacterium marinum</name>
    <dbReference type="NCBI Taxonomy" id="2419782"/>
    <lineage>
        <taxon>Bacteria</taxon>
        <taxon>Pseudomonadati</taxon>
        <taxon>Bacteroidota</taxon>
        <taxon>Flavobacteriia</taxon>
        <taxon>Flavobacteriales</taxon>
        <taxon>Flavobacteriaceae</taxon>
        <taxon>Ulvibacterium</taxon>
    </lineage>
</organism>
<evidence type="ECO:0000256" key="10">
    <source>
        <dbReference type="RuleBase" id="RU004008"/>
    </source>
</evidence>
<dbReference type="InterPro" id="IPR036394">
    <property type="entry name" value="Ribosomal_uL22_sf"/>
</dbReference>
<dbReference type="GO" id="GO:0006412">
    <property type="term" value="P:translation"/>
    <property type="evidence" value="ECO:0007669"/>
    <property type="project" value="UniProtKB-UniRule"/>
</dbReference>
<reference evidence="11 12" key="1">
    <citation type="submission" date="2018-10" db="EMBL/GenBank/DDBJ databases">
        <title>Ulvibacterium marinum gen. nov., sp. nov., a novel marine bacterium of the family Flavobacteriaceae, isolated from a culture of the green alga Ulva prolifera.</title>
        <authorList>
            <person name="Zhang Z."/>
        </authorList>
    </citation>
    <scope>NUCLEOTIDE SEQUENCE [LARGE SCALE GENOMIC DNA]</scope>
    <source>
        <strain evidence="11 12">CCMM003</strain>
    </source>
</reference>
<keyword evidence="4 7" id="KW-0689">Ribosomal protein</keyword>
<dbReference type="GO" id="GO:0003735">
    <property type="term" value="F:structural constituent of ribosome"/>
    <property type="evidence" value="ECO:0007669"/>
    <property type="project" value="InterPro"/>
</dbReference>
<comment type="function">
    <text evidence="7">The globular domain of the protein is located near the polypeptide exit tunnel on the outside of the subunit, while an extended beta-hairpin is found that lines the wall of the exit tunnel in the center of the 70S ribosome.</text>
</comment>
<dbReference type="Pfam" id="PF00237">
    <property type="entry name" value="Ribosomal_L22"/>
    <property type="match status" value="1"/>
</dbReference>
<evidence type="ECO:0000256" key="5">
    <source>
        <dbReference type="ARBA" id="ARBA00023274"/>
    </source>
</evidence>
<evidence type="ECO:0000256" key="9">
    <source>
        <dbReference type="RuleBase" id="RU004006"/>
    </source>
</evidence>
<keyword evidence="12" id="KW-1185">Reference proteome</keyword>
<keyword evidence="3 7" id="KW-0694">RNA-binding</keyword>
<dbReference type="InterPro" id="IPR001063">
    <property type="entry name" value="Ribosomal_uL22"/>
</dbReference>
<name>A0A3B0C644_9FLAO</name>
<dbReference type="Proteomes" id="UP000276603">
    <property type="component" value="Unassembled WGS sequence"/>
</dbReference>
<dbReference type="Gene3D" id="3.90.470.10">
    <property type="entry name" value="Ribosomal protein L22/L17"/>
    <property type="match status" value="1"/>
</dbReference>
<protein>
    <recommendedName>
        <fullName evidence="6 7">Large ribosomal subunit protein uL22</fullName>
    </recommendedName>
</protein>
<sequence length="135" mass="15444">MGVRKRQMAERLKAEKKQMAFAKLNNCPTSPRKMRLVADLIRGEGVEKALAILRFNPKEASRRLEKLLLSALANWEAKNEEANVEDAELFIKEIRVDSAGMLKRLRPAPQGRAHRIRKRSNHVTLVLESNNNMES</sequence>
<dbReference type="CDD" id="cd00336">
    <property type="entry name" value="Ribosomal_L22"/>
    <property type="match status" value="1"/>
</dbReference>
<evidence type="ECO:0000313" key="11">
    <source>
        <dbReference type="EMBL" id="RKN79634.1"/>
    </source>
</evidence>
<comment type="caution">
    <text evidence="11">The sequence shown here is derived from an EMBL/GenBank/DDBJ whole genome shotgun (WGS) entry which is preliminary data.</text>
</comment>
<evidence type="ECO:0000256" key="3">
    <source>
        <dbReference type="ARBA" id="ARBA00022884"/>
    </source>
</evidence>
<dbReference type="PANTHER" id="PTHR13501">
    <property type="entry name" value="CHLOROPLAST 50S RIBOSOMAL PROTEIN L22-RELATED"/>
    <property type="match status" value="1"/>
</dbReference>
<evidence type="ECO:0000256" key="8">
    <source>
        <dbReference type="RuleBase" id="RU004005"/>
    </source>
</evidence>
<keyword evidence="2 7" id="KW-0699">rRNA-binding</keyword>
<accession>A0A3B0C644</accession>
<dbReference type="NCBIfam" id="TIGR01044">
    <property type="entry name" value="rplV_bact"/>
    <property type="match status" value="1"/>
</dbReference>
<dbReference type="InterPro" id="IPR047867">
    <property type="entry name" value="Ribosomal_uL22_bac/org-type"/>
</dbReference>
<keyword evidence="5 7" id="KW-0687">Ribonucleoprotein</keyword>
<dbReference type="OrthoDB" id="9805969at2"/>
<evidence type="ECO:0000256" key="6">
    <source>
        <dbReference type="ARBA" id="ARBA00035207"/>
    </source>
</evidence>
<dbReference type="HAMAP" id="MF_01331_B">
    <property type="entry name" value="Ribosomal_uL22_B"/>
    <property type="match status" value="1"/>
</dbReference>
<dbReference type="PANTHER" id="PTHR13501:SF8">
    <property type="entry name" value="LARGE RIBOSOMAL SUBUNIT PROTEIN UL22M"/>
    <property type="match status" value="1"/>
</dbReference>
<evidence type="ECO:0000313" key="12">
    <source>
        <dbReference type="Proteomes" id="UP000276603"/>
    </source>
</evidence>
<dbReference type="AlphaFoldDB" id="A0A3B0C644"/>
<dbReference type="SUPFAM" id="SSF54843">
    <property type="entry name" value="Ribosomal protein L22"/>
    <property type="match status" value="1"/>
</dbReference>
<comment type="function">
    <text evidence="7 10">This protein binds specifically to 23S rRNA; its binding is stimulated by other ribosomal proteins, e.g., L4, L17, and L20. It is important during the early stages of 50S assembly. It makes multiple contacts with different domains of the 23S rRNA in the assembled 50S subunit and ribosome.</text>
</comment>
<gene>
    <name evidence="7" type="primary">rplV</name>
    <name evidence="11" type="ORF">D7Z94_15170</name>
</gene>
<evidence type="ECO:0000256" key="7">
    <source>
        <dbReference type="HAMAP-Rule" id="MF_01331"/>
    </source>
</evidence>
<dbReference type="GO" id="GO:0022625">
    <property type="term" value="C:cytosolic large ribosomal subunit"/>
    <property type="evidence" value="ECO:0007669"/>
    <property type="project" value="TreeGrafter"/>
</dbReference>
<comment type="similarity">
    <text evidence="1 7 8">Belongs to the universal ribosomal protein uL22 family.</text>
</comment>
<evidence type="ECO:0000256" key="1">
    <source>
        <dbReference type="ARBA" id="ARBA00009451"/>
    </source>
</evidence>
<comment type="subunit">
    <text evidence="7 9">Part of the 50S ribosomal subunit.</text>
</comment>
<dbReference type="EMBL" id="RBCJ01000003">
    <property type="protein sequence ID" value="RKN79634.1"/>
    <property type="molecule type" value="Genomic_DNA"/>
</dbReference>
<evidence type="ECO:0000256" key="2">
    <source>
        <dbReference type="ARBA" id="ARBA00022730"/>
    </source>
</evidence>
<dbReference type="InterPro" id="IPR005727">
    <property type="entry name" value="Ribosomal_uL22_bac/chlpt-type"/>
</dbReference>
<dbReference type="GO" id="GO:0019843">
    <property type="term" value="F:rRNA binding"/>
    <property type="evidence" value="ECO:0007669"/>
    <property type="project" value="UniProtKB-UniRule"/>
</dbReference>